<evidence type="ECO:0000259" key="9">
    <source>
        <dbReference type="Pfam" id="PF00483"/>
    </source>
</evidence>
<evidence type="ECO:0000313" key="12">
    <source>
        <dbReference type="EMBL" id="OOV36103.1"/>
    </source>
</evidence>
<evidence type="ECO:0000256" key="8">
    <source>
        <dbReference type="RuleBase" id="RU004190"/>
    </source>
</evidence>
<evidence type="ECO:0000256" key="6">
    <source>
        <dbReference type="ARBA" id="ARBA00023134"/>
    </source>
</evidence>
<comment type="similarity">
    <text evidence="1 8">Belongs to the mannose-6-phosphate isomerase type 2 family.</text>
</comment>
<dbReference type="GO" id="GO:0009298">
    <property type="term" value="P:GDP-mannose biosynthetic process"/>
    <property type="evidence" value="ECO:0007669"/>
    <property type="project" value="TreeGrafter"/>
</dbReference>
<keyword evidence="5" id="KW-0547">Nucleotide-binding</keyword>
<dbReference type="InterPro" id="IPR049577">
    <property type="entry name" value="GMPP_N"/>
</dbReference>
<dbReference type="PANTHER" id="PTHR46390">
    <property type="entry name" value="MANNOSE-1-PHOSPHATE GUANYLYLTRANSFERASE"/>
    <property type="match status" value="1"/>
</dbReference>
<comment type="caution">
    <text evidence="12">The sequence shown here is derived from an EMBL/GenBank/DDBJ whole genome shotgun (WGS) entry which is preliminary data.</text>
</comment>
<keyword evidence="12" id="KW-0413">Isomerase</keyword>
<dbReference type="FunFam" id="3.90.550.10:FF:000046">
    <property type="entry name" value="Mannose-1-phosphate guanylyltransferase (GDP)"/>
    <property type="match status" value="1"/>
</dbReference>
<dbReference type="InterPro" id="IPR051161">
    <property type="entry name" value="Mannose-6P_isomerase_type2"/>
</dbReference>
<dbReference type="SUPFAM" id="SSF53448">
    <property type="entry name" value="Nucleotide-diphospho-sugar transferases"/>
    <property type="match status" value="1"/>
</dbReference>
<dbReference type="InterPro" id="IPR006375">
    <property type="entry name" value="Man1P_GuaTrfase/Man6P_Isoase"/>
</dbReference>
<dbReference type="GO" id="GO:0004475">
    <property type="term" value="F:mannose-1-phosphate guanylyltransferase (GTP) activity"/>
    <property type="evidence" value="ECO:0007669"/>
    <property type="project" value="UniProtKB-EC"/>
</dbReference>
<dbReference type="Gene3D" id="3.90.550.10">
    <property type="entry name" value="Spore Coat Polysaccharide Biosynthesis Protein SpsA, Chain A"/>
    <property type="match status" value="1"/>
</dbReference>
<feature type="domain" description="Nucleotidyl transferase" evidence="9">
    <location>
        <begin position="9"/>
        <end position="292"/>
    </location>
</feature>
<keyword evidence="6" id="KW-0342">GTP-binding</keyword>
<dbReference type="Pfam" id="PF22640">
    <property type="entry name" value="ManC_GMP_beta-helix"/>
    <property type="match status" value="1"/>
</dbReference>
<dbReference type="InterPro" id="IPR029044">
    <property type="entry name" value="Nucleotide-diphossugar_trans"/>
</dbReference>
<dbReference type="EMBL" id="MWLE01000027">
    <property type="protein sequence ID" value="OOV36103.1"/>
    <property type="molecule type" value="Genomic_DNA"/>
</dbReference>
<dbReference type="PANTHER" id="PTHR46390:SF1">
    <property type="entry name" value="MANNOSE-1-PHOSPHATE GUANYLYLTRANSFERASE"/>
    <property type="match status" value="1"/>
</dbReference>
<sequence length="479" mass="52537">MASPTVVIPVVLCGGVGTRLWPLSRSAYPKQFLSLVGNRTMLQQTVLRLAGLAGLQPPLLVCNNAHRFIAAEQMRAVSVEPAAVLLEPVGRNTAPAVAVASLQAMAAGQDDALLLVLAADHVIADAAAFRATINQAIPAALGGRLVTFGVTPTAPETGYGYIEADPRSDGFGLHPVRRFVEKPSREKAQAFLTHGGFRWNSGIFLFRASVMAKELERCAPDVLHAVRLSLQQAHTDLDFLRLEPEAFRRCPAISIDVAVMEHTRLGSVAPMTAGWSDVGNWSTLWQQGDHDEQGNTVCGRVLHEDVRNSYLRSEHRLVVGLGLEDLVVVETNDAVLVARRDQTQSVKQVVERLQAAGARETQANQRTHRPWGYYDTGVDGERWQVKKIHVKPGCSLSLQMHHHRAEHWVVVEGTACVERDGDTLLLSENQSAYIPLGCRHRLSNPGRIPLELIEVQSGSYLGEDDIVRFEDHYGRHTSS</sequence>
<keyword evidence="3 12" id="KW-0808">Transferase</keyword>
<dbReference type="InterPro" id="IPR054566">
    <property type="entry name" value="ManC/GMP-like_b-helix"/>
</dbReference>
<dbReference type="InterPro" id="IPR001538">
    <property type="entry name" value="Man6P_isomerase-2_C"/>
</dbReference>
<dbReference type="SUPFAM" id="SSF51182">
    <property type="entry name" value="RmlC-like cupins"/>
    <property type="match status" value="1"/>
</dbReference>
<evidence type="ECO:0000256" key="3">
    <source>
        <dbReference type="ARBA" id="ARBA00022679"/>
    </source>
</evidence>
<evidence type="ECO:0000256" key="5">
    <source>
        <dbReference type="ARBA" id="ARBA00022741"/>
    </source>
</evidence>
<evidence type="ECO:0000256" key="7">
    <source>
        <dbReference type="ARBA" id="ARBA00047343"/>
    </source>
</evidence>
<dbReference type="Pfam" id="PF00483">
    <property type="entry name" value="NTP_transferase"/>
    <property type="match status" value="1"/>
</dbReference>
<dbReference type="EC" id="2.7.7.13" evidence="2"/>
<reference evidence="12 13" key="1">
    <citation type="submission" date="2017-02" db="EMBL/GenBank/DDBJ databases">
        <title>Draft Genome Sequences of 'Candidatus Synechococcus spongiarum', Cyanobacterial Symbionts of the Mediterranean Sponge Aplysina aerophoba from two locations.</title>
        <authorList>
            <person name="Slaby B.M."/>
            <person name="Hentschel U."/>
        </authorList>
    </citation>
    <scope>NUCLEOTIDE SEQUENCE [LARGE SCALE GENOMIC DNA]</scope>
    <source>
        <strain evidence="12">LMB bulk15N</strain>
    </source>
</reference>
<proteinExistence type="inferred from homology"/>
<feature type="domain" description="MannoseP isomerase/GMP-like beta-helix" evidence="11">
    <location>
        <begin position="300"/>
        <end position="353"/>
    </location>
</feature>
<name>A0A1T1D651_9SYNE</name>
<dbReference type="GO" id="GO:0005525">
    <property type="term" value="F:GTP binding"/>
    <property type="evidence" value="ECO:0007669"/>
    <property type="project" value="UniProtKB-KW"/>
</dbReference>
<evidence type="ECO:0000256" key="1">
    <source>
        <dbReference type="ARBA" id="ARBA00006115"/>
    </source>
</evidence>
<dbReference type="Proteomes" id="UP000242590">
    <property type="component" value="Unassembled WGS sequence"/>
</dbReference>
<dbReference type="Gene3D" id="2.60.120.10">
    <property type="entry name" value="Jelly Rolls"/>
    <property type="match status" value="1"/>
</dbReference>
<dbReference type="CDD" id="cd02509">
    <property type="entry name" value="GDP-M1P_Guanylyltransferase"/>
    <property type="match status" value="1"/>
</dbReference>
<feature type="domain" description="Mannose-6-phosphate isomerase type II C-terminal" evidence="10">
    <location>
        <begin position="358"/>
        <end position="471"/>
    </location>
</feature>
<organism evidence="12 13">
    <name type="scientific">Candidatus Synechococcus spongiarum LMB bulk15N</name>
    <dbReference type="NCBI Taxonomy" id="1943583"/>
    <lineage>
        <taxon>Bacteria</taxon>
        <taxon>Bacillati</taxon>
        <taxon>Cyanobacteriota</taxon>
        <taxon>Cyanophyceae</taxon>
        <taxon>Synechococcales</taxon>
        <taxon>Synechococcaceae</taxon>
        <taxon>Synechococcus</taxon>
    </lineage>
</organism>
<dbReference type="InterPro" id="IPR014710">
    <property type="entry name" value="RmlC-like_jellyroll"/>
</dbReference>
<dbReference type="CDD" id="cd02213">
    <property type="entry name" value="cupin_PMI_typeII_C"/>
    <property type="match status" value="1"/>
</dbReference>
<dbReference type="FunFam" id="2.60.120.10:FF:000032">
    <property type="entry name" value="Mannose-1-phosphate guanylyltransferase/mannose-6-phosphate isomerase"/>
    <property type="match status" value="1"/>
</dbReference>
<dbReference type="RefSeq" id="WP_078231970.1">
    <property type="nucleotide sequence ID" value="NZ_MWLE01000027.1"/>
</dbReference>
<evidence type="ECO:0000256" key="4">
    <source>
        <dbReference type="ARBA" id="ARBA00022695"/>
    </source>
</evidence>
<dbReference type="NCBIfam" id="TIGR01479">
    <property type="entry name" value="GMP_PMI"/>
    <property type="match status" value="1"/>
</dbReference>
<dbReference type="GO" id="GO:0016853">
    <property type="term" value="F:isomerase activity"/>
    <property type="evidence" value="ECO:0007669"/>
    <property type="project" value="UniProtKB-KW"/>
</dbReference>
<evidence type="ECO:0000256" key="2">
    <source>
        <dbReference type="ARBA" id="ARBA00012387"/>
    </source>
</evidence>
<dbReference type="InterPro" id="IPR005835">
    <property type="entry name" value="NTP_transferase_dom"/>
</dbReference>
<dbReference type="Pfam" id="PF01050">
    <property type="entry name" value="MannoseP_isomer"/>
    <property type="match status" value="1"/>
</dbReference>
<gene>
    <name evidence="12" type="ORF">BV53_02060</name>
</gene>
<dbReference type="InterPro" id="IPR011051">
    <property type="entry name" value="RmlC_Cupin_sf"/>
</dbReference>
<comment type="catalytic activity">
    <reaction evidence="7">
        <text>alpha-D-mannose 1-phosphate + GTP + H(+) = GDP-alpha-D-mannose + diphosphate</text>
        <dbReference type="Rhea" id="RHEA:15229"/>
        <dbReference type="ChEBI" id="CHEBI:15378"/>
        <dbReference type="ChEBI" id="CHEBI:33019"/>
        <dbReference type="ChEBI" id="CHEBI:37565"/>
        <dbReference type="ChEBI" id="CHEBI:57527"/>
        <dbReference type="ChEBI" id="CHEBI:58409"/>
        <dbReference type="EC" id="2.7.7.13"/>
    </reaction>
</comment>
<dbReference type="AlphaFoldDB" id="A0A1T1D651"/>
<accession>A0A1T1D651</accession>
<protein>
    <recommendedName>
        <fullName evidence="2">mannose-1-phosphate guanylyltransferase</fullName>
        <ecNumber evidence="2">2.7.7.13</ecNumber>
    </recommendedName>
</protein>
<evidence type="ECO:0000313" key="13">
    <source>
        <dbReference type="Proteomes" id="UP000242590"/>
    </source>
</evidence>
<evidence type="ECO:0000259" key="10">
    <source>
        <dbReference type="Pfam" id="PF01050"/>
    </source>
</evidence>
<dbReference type="GO" id="GO:0000271">
    <property type="term" value="P:polysaccharide biosynthetic process"/>
    <property type="evidence" value="ECO:0007669"/>
    <property type="project" value="InterPro"/>
</dbReference>
<evidence type="ECO:0000259" key="11">
    <source>
        <dbReference type="Pfam" id="PF22640"/>
    </source>
</evidence>
<keyword evidence="4 12" id="KW-0548">Nucleotidyltransferase</keyword>